<reference evidence="1 2" key="1">
    <citation type="submission" date="2019-11" db="EMBL/GenBank/DDBJ databases">
        <title>Draft genome sequences of five Paenibacillus species of dairy origin.</title>
        <authorList>
            <person name="Olajide A.M."/>
            <person name="Chen S."/>
            <person name="Lapointe G."/>
        </authorList>
    </citation>
    <scope>NUCLEOTIDE SEQUENCE [LARGE SCALE GENOMIC DNA]</scope>
    <source>
        <strain evidence="1 2">2CS3</strain>
    </source>
</reference>
<comment type="caution">
    <text evidence="1">The sequence shown here is derived from an EMBL/GenBank/DDBJ whole genome shotgun (WGS) entry which is preliminary data.</text>
</comment>
<evidence type="ECO:0000313" key="1">
    <source>
        <dbReference type="EMBL" id="MUG73675.1"/>
    </source>
</evidence>
<dbReference type="EMBL" id="WNZX01000030">
    <property type="protein sequence ID" value="MUG73675.1"/>
    <property type="molecule type" value="Genomic_DNA"/>
</dbReference>
<keyword evidence="2" id="KW-1185">Reference proteome</keyword>
<sequence>MFHLLELNIAEHRLVMEVPSDTLYTWAARTFCAVPATSYTFASPIDLILSANVGYGQSFDGRPAQISCTAAFIQYWRSDFLIVVSLDYSEATIEAYDLLALNQALLTLYSALITYREWGLLVRATCWIEDGRVLMSADTSSPRPFMTNEKPFAHTLLSDEAALIKVSGDHLRAFNSPFRSGSLRNPLEIHLNGELDECLLNRPTLHSRRIRLSETEAVSRLRHLLAFQALDTHESAKTAAMCRAAVRAVPFYELQAPVPDAFLSQAHEHVYAESV</sequence>
<protein>
    <submittedName>
        <fullName evidence="1">Uncharacterized protein</fullName>
    </submittedName>
</protein>
<organism evidence="1 2">
    <name type="scientific">Paenibacillus validus</name>
    <dbReference type="NCBI Taxonomy" id="44253"/>
    <lineage>
        <taxon>Bacteria</taxon>
        <taxon>Bacillati</taxon>
        <taxon>Bacillota</taxon>
        <taxon>Bacilli</taxon>
        <taxon>Bacillales</taxon>
        <taxon>Paenibacillaceae</taxon>
        <taxon>Paenibacillus</taxon>
    </lineage>
</organism>
<proteinExistence type="predicted"/>
<name>A0A7X3CUA5_9BACL</name>
<dbReference type="AlphaFoldDB" id="A0A7X3CUA5"/>
<dbReference type="RefSeq" id="WP_155615681.1">
    <property type="nucleotide sequence ID" value="NZ_WNZX01000030.1"/>
</dbReference>
<dbReference type="Proteomes" id="UP000450917">
    <property type="component" value="Unassembled WGS sequence"/>
</dbReference>
<gene>
    <name evidence="1" type="ORF">GNP93_23925</name>
</gene>
<accession>A0A7X3CUA5</accession>
<evidence type="ECO:0000313" key="2">
    <source>
        <dbReference type="Proteomes" id="UP000450917"/>
    </source>
</evidence>